<dbReference type="AlphaFoldDB" id="A0AAD6XW07"/>
<feature type="region of interest" description="Disordered" evidence="1">
    <location>
        <begin position="749"/>
        <end position="848"/>
    </location>
</feature>
<comment type="caution">
    <text evidence="2">The sequence shown here is derived from an EMBL/GenBank/DDBJ whole genome shotgun (WGS) entry which is preliminary data.</text>
</comment>
<sequence>MATPLDGALPPTAHDAGVHYDCRDCIKRPTSPELLGQGLPPMPIAIRDTDSDDSVRIRAPFITPAVYSIHGSQKPEKSPEMDPDSTPQHSQHLCLCFNLSVVNVDMDTRVFTSHLPNRIRRVLVDFLVEYAKELQLSDPIGFLRYRDENMFAKVFGLVKAQGYTLFVGIDDYDAPVRNRAVAHRTALGHDTFASVSDIMRLLDIHFWRPLLAGADIIEKLFVTGTLAVTYPALDELRFDSIPGLQLSCGFTEQEILDFSQSVLHSTPTVSELQRSCGGYIFPATEADRAAAQPLFHPELAMAQISLLYPKLPIADDPAFSILSDILKLLPEMPDVPGAVSLAALIDLLAAGAVQVDETNDETNAGFNSARVAWNDLYHAGGLTYDSQLVNTLRITNTRALSVIHAAVDSAFAAWHDLDLRLCFRTLSTRYIMSGEPESFVELFSQVLCDLGRASFGRRHEPTMHGVLELVMRNKHTTGIKMADPIIFPVPGNLVRVTGQLANVTHIWEPKTLTLQGMWRAANPNEDTPTVEALRTLHEEILKDNEEELLARPCMVWSSSIQAMEMRLVGDCLDPQPEPQGLKLNFCGPLTDAFTFPDQLSRTHSLKPLRPLRLERIDAAPSRHLARSRFGPVPISEVASAWIAFLQADPNMAFPITQPGNFCGDLLEEIAAMAYLDLAEPAEWPTYDAVALLTEADARRPFRARRARRRRPTSDSDNTPLFYAASIENPRISMNDALSEALQPRLSQQKLKLKPDLRGPLNDVDTSMYPEPTLPTFSVPIPPSTKPPQPGPRLPPPAPRPRKPRSAASAEIPPLPRLRPAPPPPCVFETHAPPLPRRRHARTDVRASG</sequence>
<dbReference type="EMBL" id="JARJCN010000019">
    <property type="protein sequence ID" value="KAJ7091922.1"/>
    <property type="molecule type" value="Genomic_DNA"/>
</dbReference>
<dbReference type="Proteomes" id="UP001222325">
    <property type="component" value="Unassembled WGS sequence"/>
</dbReference>
<organism evidence="2 3">
    <name type="scientific">Mycena belliarum</name>
    <dbReference type="NCBI Taxonomy" id="1033014"/>
    <lineage>
        <taxon>Eukaryota</taxon>
        <taxon>Fungi</taxon>
        <taxon>Dikarya</taxon>
        <taxon>Basidiomycota</taxon>
        <taxon>Agaricomycotina</taxon>
        <taxon>Agaricomycetes</taxon>
        <taxon>Agaricomycetidae</taxon>
        <taxon>Agaricales</taxon>
        <taxon>Marasmiineae</taxon>
        <taxon>Mycenaceae</taxon>
        <taxon>Mycena</taxon>
    </lineage>
</organism>
<accession>A0AAD6XW07</accession>
<evidence type="ECO:0000313" key="2">
    <source>
        <dbReference type="EMBL" id="KAJ7091922.1"/>
    </source>
</evidence>
<evidence type="ECO:0000256" key="1">
    <source>
        <dbReference type="SAM" id="MobiDB-lite"/>
    </source>
</evidence>
<protein>
    <submittedName>
        <fullName evidence="2">Uncharacterized protein</fullName>
    </submittedName>
</protein>
<keyword evidence="3" id="KW-1185">Reference proteome</keyword>
<gene>
    <name evidence="2" type="ORF">B0H15DRAFT_948116</name>
</gene>
<reference evidence="2" key="1">
    <citation type="submission" date="2023-03" db="EMBL/GenBank/DDBJ databases">
        <title>Massive genome expansion in bonnet fungi (Mycena s.s.) driven by repeated elements and novel gene families across ecological guilds.</title>
        <authorList>
            <consortium name="Lawrence Berkeley National Laboratory"/>
            <person name="Harder C.B."/>
            <person name="Miyauchi S."/>
            <person name="Viragh M."/>
            <person name="Kuo A."/>
            <person name="Thoen E."/>
            <person name="Andreopoulos B."/>
            <person name="Lu D."/>
            <person name="Skrede I."/>
            <person name="Drula E."/>
            <person name="Henrissat B."/>
            <person name="Morin E."/>
            <person name="Kohler A."/>
            <person name="Barry K."/>
            <person name="LaButti K."/>
            <person name="Morin E."/>
            <person name="Salamov A."/>
            <person name="Lipzen A."/>
            <person name="Mereny Z."/>
            <person name="Hegedus B."/>
            <person name="Baldrian P."/>
            <person name="Stursova M."/>
            <person name="Weitz H."/>
            <person name="Taylor A."/>
            <person name="Grigoriev I.V."/>
            <person name="Nagy L.G."/>
            <person name="Martin F."/>
            <person name="Kauserud H."/>
        </authorList>
    </citation>
    <scope>NUCLEOTIDE SEQUENCE</scope>
    <source>
        <strain evidence="2">CBHHK173m</strain>
    </source>
</reference>
<feature type="compositionally biased region" description="Pro residues" evidence="1">
    <location>
        <begin position="812"/>
        <end position="825"/>
    </location>
</feature>
<name>A0AAD6XW07_9AGAR</name>
<proteinExistence type="predicted"/>
<feature type="region of interest" description="Disordered" evidence="1">
    <location>
        <begin position="702"/>
        <end position="721"/>
    </location>
</feature>
<evidence type="ECO:0000313" key="3">
    <source>
        <dbReference type="Proteomes" id="UP001222325"/>
    </source>
</evidence>
<feature type="compositionally biased region" description="Pro residues" evidence="1">
    <location>
        <begin position="779"/>
        <end position="798"/>
    </location>
</feature>